<comment type="caution">
    <text evidence="2">The sequence shown here is derived from an EMBL/GenBank/DDBJ whole genome shotgun (WGS) entry which is preliminary data.</text>
</comment>
<organism evidence="2 3">
    <name type="scientific">Vagococcus martis</name>
    <dbReference type="NCBI Taxonomy" id="1768210"/>
    <lineage>
        <taxon>Bacteria</taxon>
        <taxon>Bacillati</taxon>
        <taxon>Bacillota</taxon>
        <taxon>Bacilli</taxon>
        <taxon>Lactobacillales</taxon>
        <taxon>Enterococcaceae</taxon>
        <taxon>Vagococcus</taxon>
    </lineage>
</organism>
<keyword evidence="3" id="KW-1185">Reference proteome</keyword>
<keyword evidence="1" id="KW-0472">Membrane</keyword>
<keyword evidence="1" id="KW-1133">Transmembrane helix</keyword>
<sequence length="97" mass="11515">MSNYVLLFLGVIYMCSKSFEFEKITRLEFVILPIYSLIMFFITMNWSIFNLFLLMTLLVLSIFIGKYQSSRVEFEKIGAYDDYQRPVILIKKTNLIS</sequence>
<dbReference type="AlphaFoldDB" id="A0A1V4DF82"/>
<evidence type="ECO:0000313" key="3">
    <source>
        <dbReference type="Proteomes" id="UP000189970"/>
    </source>
</evidence>
<dbReference type="Proteomes" id="UP000189970">
    <property type="component" value="Unassembled WGS sequence"/>
</dbReference>
<proteinExistence type="predicted"/>
<dbReference type="EMBL" id="MVAB01000001">
    <property type="protein sequence ID" value="OPF87194.1"/>
    <property type="molecule type" value="Genomic_DNA"/>
</dbReference>
<name>A0A1V4DF82_9ENTE</name>
<accession>A0A1V4DF82</accession>
<evidence type="ECO:0000256" key="1">
    <source>
        <dbReference type="SAM" id="Phobius"/>
    </source>
</evidence>
<dbReference type="RefSeq" id="WP_079345492.1">
    <property type="nucleotide sequence ID" value="NZ_MVAB01000001.1"/>
</dbReference>
<feature type="transmembrane region" description="Helical" evidence="1">
    <location>
        <begin position="34"/>
        <end position="64"/>
    </location>
</feature>
<keyword evidence="1" id="KW-0812">Transmembrane</keyword>
<evidence type="ECO:0000313" key="2">
    <source>
        <dbReference type="EMBL" id="OPF87194.1"/>
    </source>
</evidence>
<protein>
    <submittedName>
        <fullName evidence="2">Uncharacterized protein</fullName>
    </submittedName>
</protein>
<gene>
    <name evidence="2" type="ORF">BW731_02685</name>
</gene>
<reference evidence="2 3" key="1">
    <citation type="submission" date="2017-02" db="EMBL/GenBank/DDBJ databases">
        <title>Vagococcus cremeus sp. nov., isolated from the small intestine of a marten, Martes flavigula.</title>
        <authorList>
            <person name="Tak E.J."/>
            <person name="Bae J.-W."/>
        </authorList>
    </citation>
    <scope>NUCLEOTIDE SEQUENCE [LARGE SCALE GENOMIC DNA]</scope>
    <source>
        <strain evidence="2 3">D7T301</strain>
    </source>
</reference>